<dbReference type="CDD" id="cd11061">
    <property type="entry name" value="CYP67-like"/>
    <property type="match status" value="1"/>
</dbReference>
<keyword evidence="4 8" id="KW-0479">Metal-binding</keyword>
<dbReference type="GO" id="GO:0004497">
    <property type="term" value="F:monooxygenase activity"/>
    <property type="evidence" value="ECO:0007669"/>
    <property type="project" value="UniProtKB-KW"/>
</dbReference>
<keyword evidence="6 8" id="KW-0408">Iron</keyword>
<organism evidence="11">
    <name type="scientific">Phanerodontia chrysosporium</name>
    <name type="common">White-rot fungus</name>
    <name type="synonym">Sporotrichum pruinosum</name>
    <dbReference type="NCBI Taxonomy" id="2822231"/>
    <lineage>
        <taxon>Eukaryota</taxon>
        <taxon>Fungi</taxon>
        <taxon>Dikarya</taxon>
        <taxon>Basidiomycota</taxon>
        <taxon>Agaricomycotina</taxon>
        <taxon>Agaricomycetes</taxon>
        <taxon>Polyporales</taxon>
        <taxon>Phanerochaetaceae</taxon>
        <taxon>Phanerodontia</taxon>
    </lineage>
</organism>
<dbReference type="InterPro" id="IPR036396">
    <property type="entry name" value="Cyt_P450_sf"/>
</dbReference>
<dbReference type="PROSITE" id="PS00086">
    <property type="entry name" value="CYTOCHROME_P450"/>
    <property type="match status" value="1"/>
</dbReference>
<sequence>MITVNRPSTQDSVIATVACAIIVYFVCKRWEPWRLAVVVPLTMLPPLVLSLPLAASVGFLNAVITTSSTFASALVAMLTFYRLSPLHPLSQFPGPLQCKISGFWMAWIVSRGKRHVYIQSLHEKYGDHVRIGPNEVSINDPTAIPQILGSYGWPKASGMSGRALHQDPLPLISLLDDAEHSRRRKSWNRAFSSAAVREYQPVVAQRATQLVQALQEQRSVVDLSQWMSYFTYDFMGDMAFGGGTEMLREGDKAGLWQLLKDGMSTAVPFEHVPWLSHYILHFPALIRSLTDLRALAFGRSKLRYERGSTTKDLFYYLSNEDHADAEMPPMKVVISDAVLAIVAGSDTTAVTLSNIFYYLISHPDTYRRLQEEVGKYYPPGEDALNPKHYVKMSYLDAVLNEAMRLYPALPSGSMRTPAKGSGGQVVSQRFIPEGTQVRVHPYTIQRDPRNFSYPNRFWPERWMIASGNQSHHEKIAHNPDALIPFSTGPRNCVGKNLALLEMKMVTCHVMQRLSLCFADRWDPSRWWDDLEDVFVSRMGQLPVIIRSR</sequence>
<dbReference type="AlphaFoldDB" id="G5EJT0"/>
<dbReference type="InterPro" id="IPR017972">
    <property type="entry name" value="Cyt_P450_CS"/>
</dbReference>
<dbReference type="InterPro" id="IPR050121">
    <property type="entry name" value="Cytochrome_P450_monoxygenase"/>
</dbReference>
<keyword evidence="10" id="KW-1133">Transmembrane helix</keyword>
<evidence type="ECO:0000256" key="7">
    <source>
        <dbReference type="ARBA" id="ARBA00023033"/>
    </source>
</evidence>
<dbReference type="SUPFAM" id="SSF48264">
    <property type="entry name" value="Cytochrome P450"/>
    <property type="match status" value="1"/>
</dbReference>
<keyword evidence="8 9" id="KW-0349">Heme</keyword>
<comment type="pathway">
    <text evidence="2">Secondary metabolite biosynthesis.</text>
</comment>
<evidence type="ECO:0000256" key="5">
    <source>
        <dbReference type="ARBA" id="ARBA00023002"/>
    </source>
</evidence>
<dbReference type="GO" id="GO:0020037">
    <property type="term" value="F:heme binding"/>
    <property type="evidence" value="ECO:0007669"/>
    <property type="project" value="InterPro"/>
</dbReference>
<evidence type="ECO:0000256" key="6">
    <source>
        <dbReference type="ARBA" id="ARBA00023004"/>
    </source>
</evidence>
<feature type="transmembrane region" description="Helical" evidence="10">
    <location>
        <begin position="59"/>
        <end position="81"/>
    </location>
</feature>
<proteinExistence type="evidence at transcript level"/>
<dbReference type="VEuPathDB" id="FungiDB:AGR57_5393"/>
<keyword evidence="10" id="KW-0812">Transmembrane</keyword>
<evidence type="ECO:0000256" key="4">
    <source>
        <dbReference type="ARBA" id="ARBA00022723"/>
    </source>
</evidence>
<protein>
    <submittedName>
        <fullName evidence="11">Cytochrome P450</fullName>
    </submittedName>
</protein>
<evidence type="ECO:0000256" key="2">
    <source>
        <dbReference type="ARBA" id="ARBA00005179"/>
    </source>
</evidence>
<keyword evidence="5 9" id="KW-0560">Oxidoreductase</keyword>
<evidence type="ECO:0000256" key="3">
    <source>
        <dbReference type="ARBA" id="ARBA00010617"/>
    </source>
</evidence>
<evidence type="ECO:0000256" key="9">
    <source>
        <dbReference type="RuleBase" id="RU000461"/>
    </source>
</evidence>
<evidence type="ECO:0000256" key="10">
    <source>
        <dbReference type="SAM" id="Phobius"/>
    </source>
</evidence>
<dbReference type="GO" id="GO:0005506">
    <property type="term" value="F:iron ion binding"/>
    <property type="evidence" value="ECO:0007669"/>
    <property type="project" value="InterPro"/>
</dbReference>
<evidence type="ECO:0000256" key="8">
    <source>
        <dbReference type="PIRSR" id="PIRSR602401-1"/>
    </source>
</evidence>
<evidence type="ECO:0000256" key="1">
    <source>
        <dbReference type="ARBA" id="ARBA00001971"/>
    </source>
</evidence>
<dbReference type="Gene3D" id="1.10.630.10">
    <property type="entry name" value="Cytochrome P450"/>
    <property type="match status" value="1"/>
</dbReference>
<dbReference type="PANTHER" id="PTHR24305:SF187">
    <property type="entry name" value="P450, PUTATIVE (EUROFUNG)-RELATED"/>
    <property type="match status" value="1"/>
</dbReference>
<gene>
    <name evidence="11" type="primary">PcCYP_50b</name>
</gene>
<feature type="binding site" description="axial binding residue" evidence="8">
    <location>
        <position position="492"/>
    </location>
    <ligand>
        <name>heme</name>
        <dbReference type="ChEBI" id="CHEBI:30413"/>
    </ligand>
    <ligandPart>
        <name>Fe</name>
        <dbReference type="ChEBI" id="CHEBI:18248"/>
    </ligandPart>
</feature>
<dbReference type="PRINTS" id="PR00463">
    <property type="entry name" value="EP450I"/>
</dbReference>
<dbReference type="Pfam" id="PF00067">
    <property type="entry name" value="p450"/>
    <property type="match status" value="1"/>
</dbReference>
<keyword evidence="10" id="KW-0472">Membrane</keyword>
<dbReference type="GO" id="GO:0016705">
    <property type="term" value="F:oxidoreductase activity, acting on paired donors, with incorporation or reduction of molecular oxygen"/>
    <property type="evidence" value="ECO:0007669"/>
    <property type="project" value="InterPro"/>
</dbReference>
<comment type="cofactor">
    <cofactor evidence="1 8">
        <name>heme</name>
        <dbReference type="ChEBI" id="CHEBI:30413"/>
    </cofactor>
</comment>
<dbReference type="InterPro" id="IPR001128">
    <property type="entry name" value="Cyt_P450"/>
</dbReference>
<evidence type="ECO:0000313" key="11">
    <source>
        <dbReference type="EMBL" id="BAL05142.1"/>
    </source>
</evidence>
<reference evidence="11" key="1">
    <citation type="submission" date="2010-10" db="EMBL/GenBank/DDBJ databases">
        <title>Phanerochaete chrysosporium cytochrome P450.</title>
        <authorList>
            <person name="Hirosue S."/>
            <person name="Hiratsuka N."/>
            <person name="Ichinose H."/>
            <person name="Wariishi H."/>
        </authorList>
    </citation>
    <scope>NUCLEOTIDE SEQUENCE</scope>
    <source>
        <strain evidence="11">ATCC 34541</strain>
    </source>
</reference>
<keyword evidence="7 9" id="KW-0503">Monooxygenase</keyword>
<feature type="transmembrane region" description="Helical" evidence="10">
    <location>
        <begin position="12"/>
        <end position="27"/>
    </location>
</feature>
<comment type="similarity">
    <text evidence="3 9">Belongs to the cytochrome P450 family.</text>
</comment>
<dbReference type="PRINTS" id="PR00385">
    <property type="entry name" value="P450"/>
</dbReference>
<name>G5EJT0_PHACH</name>
<dbReference type="InterPro" id="IPR002401">
    <property type="entry name" value="Cyt_P450_E_grp-I"/>
</dbReference>
<dbReference type="PANTHER" id="PTHR24305">
    <property type="entry name" value="CYTOCHROME P450"/>
    <property type="match status" value="1"/>
</dbReference>
<feature type="transmembrane region" description="Helical" evidence="10">
    <location>
        <begin position="34"/>
        <end position="53"/>
    </location>
</feature>
<accession>G5EJT0</accession>
<dbReference type="EMBL" id="AB597855">
    <property type="protein sequence ID" value="BAL05142.1"/>
    <property type="molecule type" value="mRNA"/>
</dbReference>